<evidence type="ECO:0000256" key="5">
    <source>
        <dbReference type="ARBA" id="ARBA00023288"/>
    </source>
</evidence>
<keyword evidence="5" id="KW-0449">Lipoprotein</keyword>
<dbReference type="AlphaFoldDB" id="D9TMY5"/>
<evidence type="ECO:0000256" key="2">
    <source>
        <dbReference type="ARBA" id="ARBA00022729"/>
    </source>
</evidence>
<evidence type="ECO:0000256" key="7">
    <source>
        <dbReference type="SAM" id="SignalP"/>
    </source>
</evidence>
<gene>
    <name evidence="8" type="ordered locus">Tthe_0978</name>
</gene>
<dbReference type="Pfam" id="PF01547">
    <property type="entry name" value="SBP_bac_1"/>
    <property type="match status" value="1"/>
</dbReference>
<dbReference type="SUPFAM" id="SSF53850">
    <property type="entry name" value="Periplasmic binding protein-like II"/>
    <property type="match status" value="1"/>
</dbReference>
<keyword evidence="9" id="KW-1185">Reference proteome</keyword>
<evidence type="ECO:0000256" key="6">
    <source>
        <dbReference type="SAM" id="MobiDB-lite"/>
    </source>
</evidence>
<feature type="signal peptide" evidence="7">
    <location>
        <begin position="1"/>
        <end position="24"/>
    </location>
</feature>
<organism evidence="8 9">
    <name type="scientific">Thermoanaerobacterium thermosaccharolyticum (strain ATCC 7956 / DSM 571 / NCIMB 9385 / NCA 3814 / NCTC 13789 / WDCM 00135 / 2032)</name>
    <name type="common">Clostridium thermosaccharolyticum</name>
    <dbReference type="NCBI Taxonomy" id="580327"/>
    <lineage>
        <taxon>Bacteria</taxon>
        <taxon>Bacillati</taxon>
        <taxon>Bacillota</taxon>
        <taxon>Clostridia</taxon>
        <taxon>Thermoanaerobacterales</taxon>
        <taxon>Thermoanaerobacteraceae</taxon>
        <taxon>Thermoanaerobacterium</taxon>
    </lineage>
</organism>
<feature type="chain" id="PRO_5038630771" evidence="7">
    <location>
        <begin position="25"/>
        <end position="557"/>
    </location>
</feature>
<dbReference type="Gene3D" id="3.40.190.10">
    <property type="entry name" value="Periplasmic binding protein-like II"/>
    <property type="match status" value="2"/>
</dbReference>
<evidence type="ECO:0000256" key="4">
    <source>
        <dbReference type="ARBA" id="ARBA00023139"/>
    </source>
</evidence>
<dbReference type="PANTHER" id="PTHR43649:SF33">
    <property type="entry name" value="POLYGALACTURONAN_RHAMNOGALACTURONAN-BINDING PROTEIN YTCQ"/>
    <property type="match status" value="1"/>
</dbReference>
<name>D9TMY5_THETC</name>
<accession>D9TMY5</accession>
<dbReference type="EMBL" id="CP002171">
    <property type="protein sequence ID" value="ADL68508.1"/>
    <property type="molecule type" value="Genomic_DNA"/>
</dbReference>
<dbReference type="Proteomes" id="UP000001626">
    <property type="component" value="Chromosome"/>
</dbReference>
<dbReference type="KEGG" id="ttm:Tthe_0978"/>
<keyword evidence="1" id="KW-1003">Cell membrane</keyword>
<feature type="compositionally biased region" description="Polar residues" evidence="6">
    <location>
        <begin position="32"/>
        <end position="52"/>
    </location>
</feature>
<protein>
    <submittedName>
        <fullName evidence="8">Extracellular solute-binding protein family 1</fullName>
    </submittedName>
</protein>
<evidence type="ECO:0000256" key="1">
    <source>
        <dbReference type="ARBA" id="ARBA00022475"/>
    </source>
</evidence>
<dbReference type="InterPro" id="IPR050490">
    <property type="entry name" value="Bact_solute-bd_prot1"/>
</dbReference>
<reference evidence="8 9" key="1">
    <citation type="submission" date="2010-08" db="EMBL/GenBank/DDBJ databases">
        <title>Complete sequence of Thermoanaerobacterium thermosaccharolyticum DSM 571.</title>
        <authorList>
            <consortium name="US DOE Joint Genome Institute"/>
            <person name="Lucas S."/>
            <person name="Copeland A."/>
            <person name="Lapidus A."/>
            <person name="Cheng J.-F."/>
            <person name="Bruce D."/>
            <person name="Goodwin L."/>
            <person name="Pitluck S."/>
            <person name="Teshima H."/>
            <person name="Detter J.C."/>
            <person name="Han C."/>
            <person name="Tapia R."/>
            <person name="Land M."/>
            <person name="Hauser L."/>
            <person name="Chang Y.-J."/>
            <person name="Jeffries C."/>
            <person name="Kyrpides N."/>
            <person name="Ivanova N."/>
            <person name="Mikhailova N."/>
            <person name="Hemme C.L."/>
            <person name="Woyke T."/>
        </authorList>
    </citation>
    <scope>NUCLEOTIDE SEQUENCE [LARGE SCALE GENOMIC DNA]</scope>
    <source>
        <strain evidence="9">ATCC 7956 / DSM 571 / NCIMB 9385 / NCA 3814 / NCTC 13789 / WDCM 00135 / 2032</strain>
    </source>
</reference>
<evidence type="ECO:0000313" key="8">
    <source>
        <dbReference type="EMBL" id="ADL68508.1"/>
    </source>
</evidence>
<evidence type="ECO:0000313" key="9">
    <source>
        <dbReference type="Proteomes" id="UP000001626"/>
    </source>
</evidence>
<dbReference type="eggNOG" id="COG1653">
    <property type="taxonomic scope" value="Bacteria"/>
</dbReference>
<feature type="region of interest" description="Disordered" evidence="6">
    <location>
        <begin position="32"/>
        <end position="55"/>
    </location>
</feature>
<dbReference type="HOGENOM" id="CLU_021021_2_1_9"/>
<keyword evidence="3" id="KW-0472">Membrane</keyword>
<dbReference type="InterPro" id="IPR006059">
    <property type="entry name" value="SBP"/>
</dbReference>
<dbReference type="STRING" id="580327.Tthe_0978"/>
<dbReference type="PANTHER" id="PTHR43649">
    <property type="entry name" value="ARABINOSE-BINDING PROTEIN-RELATED"/>
    <property type="match status" value="1"/>
</dbReference>
<dbReference type="CDD" id="cd13583">
    <property type="entry name" value="PBP2_AlgQ_like_4"/>
    <property type="match status" value="1"/>
</dbReference>
<dbReference type="PROSITE" id="PS51257">
    <property type="entry name" value="PROKAR_LIPOPROTEIN"/>
    <property type="match status" value="1"/>
</dbReference>
<proteinExistence type="predicted"/>
<keyword evidence="2 7" id="KW-0732">Signal</keyword>
<keyword evidence="4" id="KW-0564">Palmitate</keyword>
<sequence>MSRNAKKLLSFLLVVVLAVSVLLAGCGNKNTESNSNINTSKQEQTATNSKDPQNLHFKSDKPLEFTMLYSDHPNYPYKEDWLLWKAIKDATNVSLKLTIVPMSDYSQKRSLLISSGQAPEIIPKTYPGQEIPFVASGAILPISDYINEMPNFSREVKEWGLQKDLDTLKQADGKFYVLPGLHELYTMQYSLAIRQDIFEKNNIPIPNTWDELESALKKLKEIYPNSTPMSDRWQGKALLLNAAPTFGIPVSSSDGLFDWTGANVLYNSSKDDWEFYPTSSEYKDMLTYFNRLVKEGLLDPETFTQTDDQAVQKFVTGKSFVIMTNTQEIQNMINRMNETLGQGNFKVTQIVPLAGPKGAVVAGSRLENGIMISAKAKDDPNFHQMLKFIDWLWYSEEGETLTKWGVEGVTYQKVNGKFQLMPDVNYMNLNPSGTKNLQKDYGFSGGVFCLLYGGPKDLAESMMTPEVAKLEEEVNSTRKLLLPPPPVPLNESQREQYNMLNQPLADYVQQMTYKFITGVASLDKDWNNFVQQCKAQGADQLVKLTNDVYKSTKDKMK</sequence>
<dbReference type="OrthoDB" id="2491264at2"/>
<dbReference type="RefSeq" id="WP_013297477.1">
    <property type="nucleotide sequence ID" value="NC_014410.1"/>
</dbReference>
<evidence type="ECO:0000256" key="3">
    <source>
        <dbReference type="ARBA" id="ARBA00023136"/>
    </source>
</evidence>
<dbReference type="GeneID" id="93863833"/>